<feature type="signal peptide" evidence="2">
    <location>
        <begin position="1"/>
        <end position="22"/>
    </location>
</feature>
<evidence type="ECO:0000256" key="2">
    <source>
        <dbReference type="SAM" id="SignalP"/>
    </source>
</evidence>
<dbReference type="OrthoDB" id="387440at2759"/>
<gene>
    <name evidence="3" type="ORF">PCOAH_00031840</name>
</gene>
<dbReference type="EMBL" id="CP016249">
    <property type="protein sequence ID" value="ANQ09286.1"/>
    <property type="molecule type" value="Genomic_DNA"/>
</dbReference>
<feature type="chain" id="PRO_5008521512" description="Ring-exported protein 3" evidence="2">
    <location>
        <begin position="23"/>
        <end position="250"/>
    </location>
</feature>
<dbReference type="GeneID" id="30909915"/>
<feature type="compositionally biased region" description="Polar residues" evidence="1">
    <location>
        <begin position="77"/>
        <end position="104"/>
    </location>
</feature>
<keyword evidence="2" id="KW-0732">Signal</keyword>
<evidence type="ECO:0008006" key="5">
    <source>
        <dbReference type="Google" id="ProtNLM"/>
    </source>
</evidence>
<evidence type="ECO:0000313" key="3">
    <source>
        <dbReference type="EMBL" id="ANQ09286.1"/>
    </source>
</evidence>
<evidence type="ECO:0000313" key="4">
    <source>
        <dbReference type="Proteomes" id="UP000092716"/>
    </source>
</evidence>
<evidence type="ECO:0000256" key="1">
    <source>
        <dbReference type="SAM" id="MobiDB-lite"/>
    </source>
</evidence>
<dbReference type="AlphaFoldDB" id="A0A1B1E2Q0"/>
<feature type="region of interest" description="Disordered" evidence="1">
    <location>
        <begin position="52"/>
        <end position="104"/>
    </location>
</feature>
<protein>
    <recommendedName>
        <fullName evidence="5">Ring-exported protein 3</fullName>
    </recommendedName>
</protein>
<reference evidence="4" key="1">
    <citation type="submission" date="2016-06" db="EMBL/GenBank/DDBJ databases">
        <title>First high quality genome sequence of Plasmodium coatneyi using continuous long reads from single molecule, real-time sequencing.</title>
        <authorList>
            <person name="Chien J.-T."/>
            <person name="Pakala S.B."/>
            <person name="Geraldo J.A."/>
            <person name="Lapp S.A."/>
            <person name="Barnwell J.W."/>
            <person name="Kissinger J.C."/>
            <person name="Galinski M.R."/>
            <person name="Humphrey J.C."/>
        </authorList>
    </citation>
    <scope>NUCLEOTIDE SEQUENCE [LARGE SCALE GENOMIC DNA]</scope>
    <source>
        <strain evidence="4">Hackeri</strain>
    </source>
</reference>
<dbReference type="RefSeq" id="XP_019915981.1">
    <property type="nucleotide sequence ID" value="XM_020059984.1"/>
</dbReference>
<name>A0A1B1E2Q0_9APIC</name>
<dbReference type="VEuPathDB" id="PlasmoDB:PCOAH_00031840"/>
<feature type="compositionally biased region" description="Polar residues" evidence="1">
    <location>
        <begin position="52"/>
        <end position="66"/>
    </location>
</feature>
<dbReference type="Proteomes" id="UP000092716">
    <property type="component" value="Chromosome 11"/>
</dbReference>
<keyword evidence="4" id="KW-1185">Reference proteome</keyword>
<dbReference type="KEGG" id="pcot:PCOAH_00031840"/>
<organism evidence="3 4">
    <name type="scientific">Plasmodium coatneyi</name>
    <dbReference type="NCBI Taxonomy" id="208452"/>
    <lineage>
        <taxon>Eukaryota</taxon>
        <taxon>Sar</taxon>
        <taxon>Alveolata</taxon>
        <taxon>Apicomplexa</taxon>
        <taxon>Aconoidasida</taxon>
        <taxon>Haemosporida</taxon>
        <taxon>Plasmodiidae</taxon>
        <taxon>Plasmodium</taxon>
    </lineage>
</organism>
<accession>A0A1B1E2Q0</accession>
<sequence length="250" mass="29186">MSRSSSGVFLFILSIIWYELRQKKEKNKIKKILCSNEYDVFFRLPSSSCARNLSEKPSNGEKNTIVGSPLEEESTTEHGNSTNFRGSSSGSNNAELPYSSGSVSNSRHVERFGLEDRLMKEWNDLSLIEIENWYHVMAGAVDTLSTEYESSSNTVDDKGNSWSELIKMLTAFRQAEIKENNAIFAKFLDYLRENRQNEPSDTLTEEEQNIWNEIKQLKQEKDAMWRKYHEETWKYWFQKEFPTVNQIKNE</sequence>
<proteinExistence type="predicted"/>